<reference evidence="1" key="1">
    <citation type="journal article" date="2015" name="Nature">
        <title>Complex archaea that bridge the gap between prokaryotes and eukaryotes.</title>
        <authorList>
            <person name="Spang A."/>
            <person name="Saw J.H."/>
            <person name="Jorgensen S.L."/>
            <person name="Zaremba-Niedzwiedzka K."/>
            <person name="Martijn J."/>
            <person name="Lind A.E."/>
            <person name="van Eijk R."/>
            <person name="Schleper C."/>
            <person name="Guy L."/>
            <person name="Ettema T.J."/>
        </authorList>
    </citation>
    <scope>NUCLEOTIDE SEQUENCE</scope>
</reference>
<protein>
    <recommendedName>
        <fullName evidence="2">DUF4346 domain-containing protein</fullName>
    </recommendedName>
</protein>
<proteinExistence type="predicted"/>
<evidence type="ECO:0000313" key="1">
    <source>
        <dbReference type="EMBL" id="KKN71224.1"/>
    </source>
</evidence>
<evidence type="ECO:0008006" key="2">
    <source>
        <dbReference type="Google" id="ProtNLM"/>
    </source>
</evidence>
<gene>
    <name evidence="1" type="ORF">LCGC14_0422670</name>
</gene>
<organism evidence="1">
    <name type="scientific">marine sediment metagenome</name>
    <dbReference type="NCBI Taxonomy" id="412755"/>
    <lineage>
        <taxon>unclassified sequences</taxon>
        <taxon>metagenomes</taxon>
        <taxon>ecological metagenomes</taxon>
    </lineage>
</organism>
<sequence>MWQLIKVPKTDWIKDNSGYYTLINWIDDNTVRLDVMGIADSINPTDYPVISYQGAASDVRKRMMQDWPILLQPEHAAYIGAELARCELLKTDYVQD</sequence>
<accession>A0A0F9SWD8</accession>
<name>A0A0F9SWD8_9ZZZZ</name>
<comment type="caution">
    <text evidence="1">The sequence shown here is derived from an EMBL/GenBank/DDBJ whole genome shotgun (WGS) entry which is preliminary data.</text>
</comment>
<dbReference type="AlphaFoldDB" id="A0A0F9SWD8"/>
<dbReference type="EMBL" id="LAZR01000387">
    <property type="protein sequence ID" value="KKN71224.1"/>
    <property type="molecule type" value="Genomic_DNA"/>
</dbReference>